<evidence type="ECO:0000256" key="6">
    <source>
        <dbReference type="ARBA" id="ARBA00022989"/>
    </source>
</evidence>
<keyword evidence="4" id="KW-0547">Nucleotide-binding</keyword>
<dbReference type="InterPro" id="IPR027417">
    <property type="entry name" value="P-loop_NTPase"/>
</dbReference>
<organism evidence="12 13">
    <name type="scientific">Campylobacter fetus</name>
    <dbReference type="NCBI Taxonomy" id="196"/>
    <lineage>
        <taxon>Bacteria</taxon>
        <taxon>Pseudomonadati</taxon>
        <taxon>Campylobacterota</taxon>
        <taxon>Epsilonproteobacteria</taxon>
        <taxon>Campylobacterales</taxon>
        <taxon>Campylobacteraceae</taxon>
        <taxon>Campylobacter</taxon>
    </lineage>
</organism>
<dbReference type="PANTHER" id="PTHR30121">
    <property type="entry name" value="UNCHARACTERIZED PROTEIN YJGR-RELATED"/>
    <property type="match status" value="1"/>
</dbReference>
<keyword evidence="8" id="KW-0175">Coiled coil</keyword>
<dbReference type="InterPro" id="IPR007792">
    <property type="entry name" value="T4SS_VirB3/TrbD/AvhB"/>
</dbReference>
<reference evidence="13" key="1">
    <citation type="submission" date="2020-07" db="EMBL/GenBank/DDBJ databases">
        <title>A comparison of fourteen fully characterised mammalian-associated Campylobacter fetus isolates suggests a mechanism by which bovine-adapted biotypes have evolved high genomic plasticity.</title>
        <authorList>
            <person name="Nadin-Davis S.A."/>
            <person name="Chmara J.T."/>
            <person name="Carillo C."/>
            <person name="Amoako K."/>
            <person name="Goji N."/>
            <person name="Duceppe M.-O."/>
            <person name="Devenish J."/>
        </authorList>
    </citation>
    <scope>NUCLEOTIDE SEQUENCE [LARGE SCALE GENOMIC DNA]</scope>
    <source>
        <strain evidence="13">CFViADRI1362</strain>
        <plasmid evidence="13">pcfviadri1362_p2</plasmid>
    </source>
</reference>
<evidence type="ECO:0000256" key="5">
    <source>
        <dbReference type="ARBA" id="ARBA00022840"/>
    </source>
</evidence>
<comment type="similarity">
    <text evidence="2">Belongs to the TrbE/VirB4 family.</text>
</comment>
<keyword evidence="5" id="KW-0067">ATP-binding</keyword>
<proteinExistence type="inferred from homology"/>
<dbReference type="GO" id="GO:0016020">
    <property type="term" value="C:membrane"/>
    <property type="evidence" value="ECO:0007669"/>
    <property type="project" value="UniProtKB-SubCell"/>
</dbReference>
<keyword evidence="12" id="KW-0614">Plasmid</keyword>
<protein>
    <submittedName>
        <fullName evidence="12">VirB3 family type IV secretion system protein</fullName>
    </submittedName>
</protein>
<keyword evidence="3 9" id="KW-0812">Transmembrane</keyword>
<evidence type="ECO:0000313" key="12">
    <source>
        <dbReference type="EMBL" id="QMS59909.1"/>
    </source>
</evidence>
<dbReference type="Pfam" id="PF05101">
    <property type="entry name" value="VirB3"/>
    <property type="match status" value="1"/>
</dbReference>
<evidence type="ECO:0000256" key="8">
    <source>
        <dbReference type="SAM" id="Coils"/>
    </source>
</evidence>
<comment type="subcellular location">
    <subcellularLocation>
        <location evidence="1">Membrane</location>
    </subcellularLocation>
</comment>
<feature type="coiled-coil region" evidence="8">
    <location>
        <begin position="381"/>
        <end position="415"/>
    </location>
</feature>
<dbReference type="InterPro" id="IPR043964">
    <property type="entry name" value="P-loop_TraG"/>
</dbReference>
<dbReference type="RefSeq" id="WP_065843573.1">
    <property type="nucleotide sequence ID" value="NZ_CP059434.1"/>
</dbReference>
<sequence length="925" mass="105779">MEEEVIYKGLTRPAMVFGVPIVPFFVASSAIALLSLYTTMLFLGLLAPVIFIMKEITKKDDLIFRQLFLNMKFWKNPASKRFFQDKKTYITSSYDEIPVNFNAPKLSIIALNSVPNFKELIPYDSIVDNFIITKNYDILATWSIDGIAFEVENDDMLEFNKQKINMLLRQFDNKQVSFYIHSARYSIEDKFDSLKFGNEFLTEQDKAYYKSFEKKDLKQNTYYLTAVFSPLNKVALRSSFKKDSLDKRIKEMNDYVKTFRNYCVTIEANLADFKTIRLGKYEQDGVIYSSQLEFYNYLISGKFQKVRSVNAPLYEYLNGDLSSISFGSSTMQLNFNNGTKRFAKAIEIKDYPNHSWTGMFDLLMYEDIDYTMTQSFIPLPKSQAKSEVDIQRKRLNSAEDDAVSQIAELDEALDNLVGGNLVFGNYHFSLMIYADSVAEVEKKSNKAMTILGDCGFLTSLANIALPATYFSQFVSNFSIRPRIHTISSLNFSSFNSLHNFVKGKRHGNQWGEAVTIFKTPNKQPYYFNFHETSKGNDFSNEITKLANTVILGYSGAGKTVLMSFLLNQLCKYTDKDSFANNTPENKKKATFFYLDKDKATIANIFAIGGKYITLDYGKPTGFNPFQVEATSQNITRLQTLIKMLVTRNDEKLLVSEERALNSAVEAVMLNFSKQNRKHGISMVLQHLTQKNDEINALKARLTLWSYGQKFGYVFDNENDTLSFDDENISVYGLDGTDLLNDTEISSVVAFYILWRIMDLTDGRRFALFIDEAWNWLLNPVVAMEVFNKLKTIRKQNGFLVMATQSVEDFAKLPIATAIIEQSPTAILLSNPKANEDDYVKILKISKEEYDFVKTTPPTARQFLVRKGSTTDGDRTIASLDLKSLGKVNLGILSTPTNLVEYIENIIYDDTRNYEQKLSDIKKLYA</sequence>
<dbReference type="Gene3D" id="3.40.50.300">
    <property type="entry name" value="P-loop containing nucleotide triphosphate hydrolases"/>
    <property type="match status" value="2"/>
</dbReference>
<dbReference type="CDD" id="cd01127">
    <property type="entry name" value="TrwB_TraG_TraD_VirD4"/>
    <property type="match status" value="1"/>
</dbReference>
<evidence type="ECO:0000256" key="3">
    <source>
        <dbReference type="ARBA" id="ARBA00022692"/>
    </source>
</evidence>
<keyword evidence="6 9" id="KW-1133">Transmembrane helix</keyword>
<dbReference type="Pfam" id="PF03135">
    <property type="entry name" value="CagE_TrbE_VirB"/>
    <property type="match status" value="1"/>
</dbReference>
<accession>A0A974MV80</accession>
<evidence type="ECO:0000256" key="2">
    <source>
        <dbReference type="ARBA" id="ARBA00006512"/>
    </source>
</evidence>
<keyword evidence="7 9" id="KW-0472">Membrane</keyword>
<dbReference type="InterPro" id="IPR018145">
    <property type="entry name" value="CagE_TrbE_VirB_cntrl_dom"/>
</dbReference>
<gene>
    <name evidence="12" type="ORF">GZ989_011385</name>
</gene>
<dbReference type="EMBL" id="CP059434">
    <property type="protein sequence ID" value="QMS59909.1"/>
    <property type="molecule type" value="Genomic_DNA"/>
</dbReference>
<dbReference type="GO" id="GO:0005524">
    <property type="term" value="F:ATP binding"/>
    <property type="evidence" value="ECO:0007669"/>
    <property type="project" value="UniProtKB-KW"/>
</dbReference>
<feature type="domain" description="CagE TrbE VirB component of type IV transporter system central" evidence="10">
    <location>
        <begin position="277"/>
        <end position="482"/>
    </location>
</feature>
<geneLocation type="plasmid" evidence="13">
    <name>pcfviadri1362_p2</name>
</geneLocation>
<evidence type="ECO:0000256" key="4">
    <source>
        <dbReference type="ARBA" id="ARBA00022741"/>
    </source>
</evidence>
<feature type="transmembrane region" description="Helical" evidence="9">
    <location>
        <begin position="20"/>
        <end position="53"/>
    </location>
</feature>
<dbReference type="AlphaFoldDB" id="A0A974MV80"/>
<dbReference type="InterPro" id="IPR051162">
    <property type="entry name" value="T4SS_component"/>
</dbReference>
<name>A0A974MV80_CAMFE</name>
<evidence type="ECO:0000313" key="13">
    <source>
        <dbReference type="Proteomes" id="UP000514628"/>
    </source>
</evidence>
<feature type="domain" description="TraG P-loop" evidence="11">
    <location>
        <begin position="540"/>
        <end position="834"/>
    </location>
</feature>
<evidence type="ECO:0000256" key="7">
    <source>
        <dbReference type="ARBA" id="ARBA00023136"/>
    </source>
</evidence>
<dbReference type="SUPFAM" id="SSF52540">
    <property type="entry name" value="P-loop containing nucleoside triphosphate hydrolases"/>
    <property type="match status" value="1"/>
</dbReference>
<evidence type="ECO:0000256" key="9">
    <source>
        <dbReference type="SAM" id="Phobius"/>
    </source>
</evidence>
<dbReference type="PANTHER" id="PTHR30121:SF12">
    <property type="entry name" value="TYPE IV SECRETION SYSTEM PROTEIN CAGE"/>
    <property type="match status" value="1"/>
</dbReference>
<evidence type="ECO:0000259" key="11">
    <source>
        <dbReference type="Pfam" id="PF19044"/>
    </source>
</evidence>
<dbReference type="Proteomes" id="UP000514628">
    <property type="component" value="Plasmid pCFViADRI1362_P2"/>
</dbReference>
<evidence type="ECO:0000256" key="1">
    <source>
        <dbReference type="ARBA" id="ARBA00004370"/>
    </source>
</evidence>
<dbReference type="Pfam" id="PF19044">
    <property type="entry name" value="P-loop_TraG"/>
    <property type="match status" value="1"/>
</dbReference>
<evidence type="ECO:0000259" key="10">
    <source>
        <dbReference type="Pfam" id="PF03135"/>
    </source>
</evidence>